<proteinExistence type="predicted"/>
<keyword evidence="3" id="KW-1185">Reference proteome</keyword>
<comment type="caution">
    <text evidence="2">The sequence shown here is derived from an EMBL/GenBank/DDBJ whole genome shotgun (WGS) entry which is preliminary data.</text>
</comment>
<dbReference type="EMBL" id="BMAV01016297">
    <property type="protein sequence ID" value="GFY66939.1"/>
    <property type="molecule type" value="Genomic_DNA"/>
</dbReference>
<dbReference type="Proteomes" id="UP000886998">
    <property type="component" value="Unassembled WGS sequence"/>
</dbReference>
<accession>A0A8X6Y8S3</accession>
<dbReference type="AlphaFoldDB" id="A0A8X6Y8S3"/>
<keyword evidence="1" id="KW-0472">Membrane</keyword>
<sequence>MNGFGNFNRTRRPQETSVITLPEENSPIILNGRYLTSENPILLFKCMKWTGLVEKPTRHPLDRIATITFKIVFIYINLDSWISSGVSFHSLDWKTTFTNLAICILVAGIYIAMYSKRNLLTVTLFNLDLSSHKKVINFIVFVVLCIPAVLSTLRVIAHHNDSVSSRFETYGYKISNVWIRIMVF</sequence>
<gene>
    <name evidence="2" type="ORF">TNIN_197471</name>
</gene>
<evidence type="ECO:0000313" key="2">
    <source>
        <dbReference type="EMBL" id="GFY66939.1"/>
    </source>
</evidence>
<evidence type="ECO:0000313" key="3">
    <source>
        <dbReference type="Proteomes" id="UP000886998"/>
    </source>
</evidence>
<feature type="transmembrane region" description="Helical" evidence="1">
    <location>
        <begin position="97"/>
        <end position="115"/>
    </location>
</feature>
<protein>
    <submittedName>
        <fullName evidence="2">Uncharacterized protein</fullName>
    </submittedName>
</protein>
<keyword evidence="1" id="KW-1133">Transmembrane helix</keyword>
<keyword evidence="1" id="KW-0812">Transmembrane</keyword>
<name>A0A8X6Y8S3_9ARAC</name>
<feature type="transmembrane region" description="Helical" evidence="1">
    <location>
        <begin position="135"/>
        <end position="157"/>
    </location>
</feature>
<evidence type="ECO:0000256" key="1">
    <source>
        <dbReference type="SAM" id="Phobius"/>
    </source>
</evidence>
<reference evidence="2" key="1">
    <citation type="submission" date="2020-08" db="EMBL/GenBank/DDBJ databases">
        <title>Multicomponent nature underlies the extraordinary mechanical properties of spider dragline silk.</title>
        <authorList>
            <person name="Kono N."/>
            <person name="Nakamura H."/>
            <person name="Mori M."/>
            <person name="Yoshida Y."/>
            <person name="Ohtoshi R."/>
            <person name="Malay A.D."/>
            <person name="Moran D.A.P."/>
            <person name="Tomita M."/>
            <person name="Numata K."/>
            <person name="Arakawa K."/>
        </authorList>
    </citation>
    <scope>NUCLEOTIDE SEQUENCE</scope>
</reference>
<organism evidence="2 3">
    <name type="scientific">Trichonephila inaurata madagascariensis</name>
    <dbReference type="NCBI Taxonomy" id="2747483"/>
    <lineage>
        <taxon>Eukaryota</taxon>
        <taxon>Metazoa</taxon>
        <taxon>Ecdysozoa</taxon>
        <taxon>Arthropoda</taxon>
        <taxon>Chelicerata</taxon>
        <taxon>Arachnida</taxon>
        <taxon>Araneae</taxon>
        <taxon>Araneomorphae</taxon>
        <taxon>Entelegynae</taxon>
        <taxon>Araneoidea</taxon>
        <taxon>Nephilidae</taxon>
        <taxon>Trichonephila</taxon>
        <taxon>Trichonephila inaurata</taxon>
    </lineage>
</organism>